<proteinExistence type="predicted"/>
<dbReference type="PANTHER" id="PTHR11544">
    <property type="entry name" value="COLD SHOCK DOMAIN CONTAINING PROTEINS"/>
    <property type="match status" value="1"/>
</dbReference>
<dbReference type="PROSITE" id="PS51857">
    <property type="entry name" value="CSD_2"/>
    <property type="match status" value="1"/>
</dbReference>
<protein>
    <submittedName>
        <fullName evidence="4">Uncharacterized protein LOC103519345</fullName>
    </submittedName>
</protein>
<dbReference type="PRINTS" id="PR00050">
    <property type="entry name" value="COLDSHOCK"/>
</dbReference>
<dbReference type="GeneID" id="103519345"/>
<sequence>MASTEQIPSEKNDSVESQDSKKKTEKPIIATKVKGIVKWFNVKNGYGFISRQDTNEDVFVHRFAIIKNNPKKVVRSVGDGEIVEFDVVGGEKGHEAANVTGPDGEPVKGSPYAANKRRNFGGYQGGGGYGGGGWYRRGPPRGGYRGGRGGMRRRTISSGRGPVGPPFMGRDFGGYRPPRYSRPRSLPREFGRARMGDEVSTLAVTDLPGIPDLAVYPASLEEPEWEMKSLVASAEEDLEVVPPDVSSVVIMVATDLATFHGLTALKALEVPQECMEAHADVVVLTEDVTNARPTTALPVAISRLMIHHLPKLRLKNKHHPPVIKLRSWFLKTSLASVNISGACALSLSYRSVLNS</sequence>
<dbReference type="FunFam" id="2.40.50.140:FF:000274">
    <property type="entry name" value="Mitochondrial RNA binding protein"/>
    <property type="match status" value="1"/>
</dbReference>
<dbReference type="InterPro" id="IPR012340">
    <property type="entry name" value="NA-bd_OB-fold"/>
</dbReference>
<organism evidence="3 4">
    <name type="scientific">Diaphorina citri</name>
    <name type="common">Asian citrus psyllid</name>
    <dbReference type="NCBI Taxonomy" id="121845"/>
    <lineage>
        <taxon>Eukaryota</taxon>
        <taxon>Metazoa</taxon>
        <taxon>Ecdysozoa</taxon>
        <taxon>Arthropoda</taxon>
        <taxon>Hexapoda</taxon>
        <taxon>Insecta</taxon>
        <taxon>Pterygota</taxon>
        <taxon>Neoptera</taxon>
        <taxon>Paraneoptera</taxon>
        <taxon>Hemiptera</taxon>
        <taxon>Sternorrhyncha</taxon>
        <taxon>Psylloidea</taxon>
        <taxon>Psyllidae</taxon>
        <taxon>Diaphorininae</taxon>
        <taxon>Diaphorina</taxon>
    </lineage>
</organism>
<feature type="domain" description="CSD" evidence="2">
    <location>
        <begin position="32"/>
        <end position="101"/>
    </location>
</feature>
<feature type="compositionally biased region" description="Gly residues" evidence="1">
    <location>
        <begin position="131"/>
        <end position="149"/>
    </location>
</feature>
<dbReference type="SMART" id="SM00357">
    <property type="entry name" value="CSP"/>
    <property type="match status" value="1"/>
</dbReference>
<dbReference type="InterPro" id="IPR002059">
    <property type="entry name" value="CSP_DNA-bd"/>
</dbReference>
<keyword evidence="3" id="KW-1185">Reference proteome</keyword>
<evidence type="ECO:0000259" key="2">
    <source>
        <dbReference type="PROSITE" id="PS51857"/>
    </source>
</evidence>
<dbReference type="STRING" id="121845.A0A1S3DIU9"/>
<feature type="compositionally biased region" description="Basic and acidic residues" evidence="1">
    <location>
        <begin position="8"/>
        <end position="24"/>
    </location>
</feature>
<dbReference type="GO" id="GO:0003676">
    <property type="term" value="F:nucleic acid binding"/>
    <property type="evidence" value="ECO:0007669"/>
    <property type="project" value="InterPro"/>
</dbReference>
<feature type="region of interest" description="Disordered" evidence="1">
    <location>
        <begin position="1"/>
        <end position="24"/>
    </location>
</feature>
<accession>A0A1S3DIU9</accession>
<dbReference type="PaxDb" id="121845-A0A1S3DIU9"/>
<name>A0A1S3DIU9_DIACI</name>
<dbReference type="CDD" id="cd04458">
    <property type="entry name" value="CSP_CDS"/>
    <property type="match status" value="1"/>
</dbReference>
<dbReference type="RefSeq" id="XP_008482654.2">
    <property type="nucleotide sequence ID" value="XM_008484432.3"/>
</dbReference>
<evidence type="ECO:0000256" key="1">
    <source>
        <dbReference type="SAM" id="MobiDB-lite"/>
    </source>
</evidence>
<dbReference type="Proteomes" id="UP000079169">
    <property type="component" value="Unplaced"/>
</dbReference>
<dbReference type="InterPro" id="IPR011129">
    <property type="entry name" value="CSD"/>
</dbReference>
<reference evidence="4" key="1">
    <citation type="submission" date="2025-08" db="UniProtKB">
        <authorList>
            <consortium name="RefSeq"/>
        </authorList>
    </citation>
    <scope>IDENTIFICATION</scope>
</reference>
<dbReference type="Pfam" id="PF00313">
    <property type="entry name" value="CSD"/>
    <property type="match status" value="1"/>
</dbReference>
<dbReference type="SUPFAM" id="SSF50249">
    <property type="entry name" value="Nucleic acid-binding proteins"/>
    <property type="match status" value="1"/>
</dbReference>
<evidence type="ECO:0000313" key="4">
    <source>
        <dbReference type="RefSeq" id="XP_008482654.2"/>
    </source>
</evidence>
<dbReference type="KEGG" id="dci:103519345"/>
<evidence type="ECO:0000313" key="3">
    <source>
        <dbReference type="Proteomes" id="UP000079169"/>
    </source>
</evidence>
<dbReference type="AlphaFoldDB" id="A0A1S3DIU9"/>
<gene>
    <name evidence="4" type="primary">LOC103519345</name>
</gene>
<dbReference type="Gene3D" id="2.40.50.140">
    <property type="entry name" value="Nucleic acid-binding proteins"/>
    <property type="match status" value="1"/>
</dbReference>
<dbReference type="InterPro" id="IPR050181">
    <property type="entry name" value="Cold_shock_domain"/>
</dbReference>
<feature type="region of interest" description="Disordered" evidence="1">
    <location>
        <begin position="131"/>
        <end position="186"/>
    </location>
</feature>